<evidence type="ECO:0000256" key="1">
    <source>
        <dbReference type="SAM" id="MobiDB-lite"/>
    </source>
</evidence>
<dbReference type="GO" id="GO:0000500">
    <property type="term" value="C:RNA polymerase I upstream activating factor complex"/>
    <property type="evidence" value="ECO:0007669"/>
    <property type="project" value="InterPro"/>
</dbReference>
<proteinExistence type="predicted"/>
<feature type="compositionally biased region" description="Basic and acidic residues" evidence="1">
    <location>
        <begin position="496"/>
        <end position="506"/>
    </location>
</feature>
<reference evidence="3" key="1">
    <citation type="journal article" date="2015" name="Genome Announc.">
        <title>Genome sequence of the AIDS-associated pathogen Penicillium marneffei (ATCC18224) and its near taxonomic relative Talaromyces stipitatus (ATCC10500).</title>
        <authorList>
            <person name="Nierman W.C."/>
            <person name="Fedorova-Abrams N.D."/>
            <person name="Andrianopoulos A."/>
        </authorList>
    </citation>
    <scope>NUCLEOTIDE SEQUENCE [LARGE SCALE GENOMIC DNA]</scope>
    <source>
        <strain evidence="3">ATCC 10500 / CBS 375.48 / QM 6759 / NRRL 1006</strain>
    </source>
</reference>
<feature type="compositionally biased region" description="Low complexity" evidence="1">
    <location>
        <begin position="408"/>
        <end position="418"/>
    </location>
</feature>
<sequence>MSAADNEQIADSEDDDIFGPLDNLPVVSSSESWHGSSDPSSESDEAEGIAEDTSEENEVEPEREEAPRSEDEGQEARLVESKRSRISAELRLQHDRRSYLSGPSIRSYKGLLKDMHVDPDSKTIQWTKKENDAFFTALARKGKLGVHEIAQQIKTKSRLEISDYIEFLEERLQGHRLSEKSLLEVEVPAAAEINEGLERVLDRFAEFVTLEEQKKELLKAKKEGISDFWILNSTKADEVEELFTSAGEDALPDAISLGAALLDVKNWIRLSEKIFMNPGKSRSEDNWKNVALKGETPSLTADALGEFYDLTVDLVIRLMEEAHNTAQDRLAKERRKRRHFVRRGDVHRALTIMGMKHSPFDYYIHLPRRLNLDVAHIMNKKGKQTVNTYVPYDKVERILSKRLGRGAGASSGSSAASSQEDSENDKYDKEDYDENEEDDIDELGLSEDDSETHIQDDQNTDGIDEHSSDDEDRGPNANSPEKQQPDESEYEEIDDAEHQQLENEQRLEEYNDYLDRQASQMEEARLRELLKCPAMDSLEPVDEKGQGEPPEITEEMRRDIMQNNAAVDWRSDLVYQAEWETYGSKHRDVERDIVANQHKRRRIG</sequence>
<dbReference type="InterPro" id="IPR009057">
    <property type="entry name" value="Homeodomain-like_sf"/>
</dbReference>
<dbReference type="RefSeq" id="XP_002485549.1">
    <property type="nucleotide sequence ID" value="XM_002485504.1"/>
</dbReference>
<feature type="compositionally biased region" description="Low complexity" evidence="1">
    <location>
        <begin position="28"/>
        <end position="40"/>
    </location>
</feature>
<dbReference type="OMA" id="CCHALDE"/>
<dbReference type="PANTHER" id="PTHR28079">
    <property type="entry name" value="RNA POLYMERASE I-SPECIFIC TRANSCRIPTION INITIATION FACTOR RRN5"/>
    <property type="match status" value="1"/>
</dbReference>
<dbReference type="GO" id="GO:0001181">
    <property type="term" value="F:RNA polymerase I general transcription initiation factor activity"/>
    <property type="evidence" value="ECO:0007669"/>
    <property type="project" value="TreeGrafter"/>
</dbReference>
<dbReference type="EMBL" id="EQ962657">
    <property type="protein sequence ID" value="EED15596.1"/>
    <property type="molecule type" value="Genomic_DNA"/>
</dbReference>
<dbReference type="PANTHER" id="PTHR28079:SF1">
    <property type="entry name" value="RNA POLYMERASE I-SPECIFIC TRANSCRIPTION INITIATION FACTOR RRN5"/>
    <property type="match status" value="1"/>
</dbReference>
<dbReference type="GO" id="GO:0006361">
    <property type="term" value="P:transcription initiation at RNA polymerase I promoter"/>
    <property type="evidence" value="ECO:0007669"/>
    <property type="project" value="TreeGrafter"/>
</dbReference>
<feature type="compositionally biased region" description="Basic and acidic residues" evidence="1">
    <location>
        <begin position="64"/>
        <end position="82"/>
    </location>
</feature>
<evidence type="ECO:0000313" key="3">
    <source>
        <dbReference type="Proteomes" id="UP000001745"/>
    </source>
</evidence>
<dbReference type="eggNOG" id="ENOG502S6UJ">
    <property type="taxonomic scope" value="Eukaryota"/>
</dbReference>
<dbReference type="GO" id="GO:0000182">
    <property type="term" value="F:rDNA binding"/>
    <property type="evidence" value="ECO:0007669"/>
    <property type="project" value="TreeGrafter"/>
</dbReference>
<feature type="region of interest" description="Disordered" evidence="1">
    <location>
        <begin position="1"/>
        <end position="82"/>
    </location>
</feature>
<evidence type="ECO:0000313" key="2">
    <source>
        <dbReference type="EMBL" id="EED15596.1"/>
    </source>
</evidence>
<accession>B8MIT4</accession>
<dbReference type="GeneID" id="8109077"/>
<dbReference type="InterPro" id="IPR039601">
    <property type="entry name" value="Rrn5"/>
</dbReference>
<dbReference type="SUPFAM" id="SSF46689">
    <property type="entry name" value="Homeodomain-like"/>
    <property type="match status" value="1"/>
</dbReference>
<dbReference type="VEuPathDB" id="FungiDB:TSTA_050350"/>
<feature type="compositionally biased region" description="Acidic residues" evidence="1">
    <location>
        <begin position="430"/>
        <end position="450"/>
    </location>
</feature>
<dbReference type="InParanoid" id="B8MIT4"/>
<feature type="compositionally biased region" description="Acidic residues" evidence="1">
    <location>
        <begin position="41"/>
        <end position="63"/>
    </location>
</feature>
<feature type="compositionally biased region" description="Acidic residues" evidence="1">
    <location>
        <begin position="486"/>
        <end position="495"/>
    </location>
</feature>
<dbReference type="Proteomes" id="UP000001745">
    <property type="component" value="Unassembled WGS sequence"/>
</dbReference>
<dbReference type="PhylomeDB" id="B8MIT4"/>
<keyword evidence="3" id="KW-1185">Reference proteome</keyword>
<dbReference type="HOGENOM" id="CLU_012849_0_1_1"/>
<dbReference type="STRING" id="441959.B8MIT4"/>
<dbReference type="OrthoDB" id="2240312at2759"/>
<name>B8MIT4_TALSN</name>
<protein>
    <submittedName>
        <fullName evidence="2">Uncharacterized protein</fullName>
    </submittedName>
</protein>
<dbReference type="GO" id="GO:0042790">
    <property type="term" value="P:nucleolar large rRNA transcription by RNA polymerase I"/>
    <property type="evidence" value="ECO:0007669"/>
    <property type="project" value="InterPro"/>
</dbReference>
<feature type="compositionally biased region" description="Acidic residues" evidence="1">
    <location>
        <begin position="8"/>
        <end position="17"/>
    </location>
</feature>
<gene>
    <name evidence="2" type="ORF">TSTA_050350</name>
</gene>
<organism evidence="2 3">
    <name type="scientific">Talaromyces stipitatus (strain ATCC 10500 / CBS 375.48 / QM 6759 / NRRL 1006)</name>
    <name type="common">Penicillium stipitatum</name>
    <dbReference type="NCBI Taxonomy" id="441959"/>
    <lineage>
        <taxon>Eukaryota</taxon>
        <taxon>Fungi</taxon>
        <taxon>Dikarya</taxon>
        <taxon>Ascomycota</taxon>
        <taxon>Pezizomycotina</taxon>
        <taxon>Eurotiomycetes</taxon>
        <taxon>Eurotiomycetidae</taxon>
        <taxon>Eurotiales</taxon>
        <taxon>Trichocomaceae</taxon>
        <taxon>Talaromyces</taxon>
        <taxon>Talaromyces sect. Talaromyces</taxon>
    </lineage>
</organism>
<feature type="region of interest" description="Disordered" evidence="1">
    <location>
        <begin position="403"/>
        <end position="506"/>
    </location>
</feature>
<dbReference type="Gene3D" id="1.10.10.60">
    <property type="entry name" value="Homeodomain-like"/>
    <property type="match status" value="1"/>
</dbReference>
<dbReference type="AlphaFoldDB" id="B8MIT4"/>